<comment type="caution">
    <text evidence="3">The sequence shown here is derived from an EMBL/GenBank/DDBJ whole genome shotgun (WGS) entry which is preliminary data.</text>
</comment>
<name>A0A7W7IDK3_9ACTN</name>
<keyword evidence="1" id="KW-0812">Transmembrane</keyword>
<dbReference type="AlphaFoldDB" id="A0A7W7IDK3"/>
<feature type="transmembrane region" description="Helical" evidence="1">
    <location>
        <begin position="145"/>
        <end position="168"/>
    </location>
</feature>
<keyword evidence="1" id="KW-1133">Transmembrane helix</keyword>
<protein>
    <submittedName>
        <fullName evidence="3">Putative membrane protein</fullName>
    </submittedName>
</protein>
<dbReference type="Proteomes" id="UP000549343">
    <property type="component" value="Unassembled WGS sequence"/>
</dbReference>
<organism evidence="3 4">
    <name type="scientific">Actinomadura livida</name>
    <dbReference type="NCBI Taxonomy" id="79909"/>
    <lineage>
        <taxon>Bacteria</taxon>
        <taxon>Bacillati</taxon>
        <taxon>Actinomycetota</taxon>
        <taxon>Actinomycetes</taxon>
        <taxon>Streptosporangiales</taxon>
        <taxon>Thermomonosporaceae</taxon>
        <taxon>Actinomadura</taxon>
    </lineage>
</organism>
<evidence type="ECO:0000313" key="2">
    <source>
        <dbReference type="EMBL" id="GAA0560038.1"/>
    </source>
</evidence>
<proteinExistence type="predicted"/>
<dbReference type="Proteomes" id="UP001501427">
    <property type="component" value="Unassembled WGS sequence"/>
</dbReference>
<reference evidence="2 5" key="1">
    <citation type="journal article" date="2019" name="Int. J. Syst. Evol. Microbiol.">
        <title>The Global Catalogue of Microorganisms (GCM) 10K type strain sequencing project: providing services to taxonomists for standard genome sequencing and annotation.</title>
        <authorList>
            <consortium name="The Broad Institute Genomics Platform"/>
            <consortium name="The Broad Institute Genome Sequencing Center for Infectious Disease"/>
            <person name="Wu L."/>
            <person name="Ma J."/>
        </authorList>
    </citation>
    <scope>NUCLEOTIDE SEQUENCE [LARGE SCALE GENOMIC DNA]</scope>
    <source>
        <strain evidence="2 5">JCM 10667</strain>
    </source>
</reference>
<keyword evidence="1" id="KW-0472">Membrane</keyword>
<gene>
    <name evidence="3" type="ORF">F4557_003478</name>
    <name evidence="2" type="ORF">GCM10009546_22740</name>
</gene>
<evidence type="ECO:0000313" key="5">
    <source>
        <dbReference type="Proteomes" id="UP001501427"/>
    </source>
</evidence>
<keyword evidence="5" id="KW-1185">Reference proteome</keyword>
<dbReference type="EMBL" id="JACHMV010000001">
    <property type="protein sequence ID" value="MBB4775060.1"/>
    <property type="molecule type" value="Genomic_DNA"/>
</dbReference>
<dbReference type="RefSeq" id="WP_184884107.1">
    <property type="nucleotide sequence ID" value="NZ_BAAAHD010000021.1"/>
</dbReference>
<feature type="transmembrane region" description="Helical" evidence="1">
    <location>
        <begin position="29"/>
        <end position="51"/>
    </location>
</feature>
<reference evidence="3 4" key="2">
    <citation type="submission" date="2020-08" db="EMBL/GenBank/DDBJ databases">
        <title>Sequencing the genomes of 1000 actinobacteria strains.</title>
        <authorList>
            <person name="Klenk H.-P."/>
        </authorList>
    </citation>
    <scope>NUCLEOTIDE SEQUENCE [LARGE SCALE GENOMIC DNA]</scope>
    <source>
        <strain evidence="3 4">DSM 44772</strain>
    </source>
</reference>
<accession>A0A7W7IDK3</accession>
<evidence type="ECO:0000256" key="1">
    <source>
        <dbReference type="SAM" id="Phobius"/>
    </source>
</evidence>
<sequence>MSAVHTRPPATAAAPAAQRWRPRPAARKLLMVVHVVSSVALLGEVWGLVLLNLTATLTADATLANSAYRLMSVLVFGGGIPLSLTALASGIALALGSKWGLARHYWVFAKLLLLIGVVLAGMLLFTPEAMADATAGGAAPPAGRGWWQVAVVSAQLAMLLTATVLSVFKPRRRIAWRRPRAAADRP</sequence>
<dbReference type="EMBL" id="BAAAHD010000021">
    <property type="protein sequence ID" value="GAA0560038.1"/>
    <property type="molecule type" value="Genomic_DNA"/>
</dbReference>
<feature type="transmembrane region" description="Helical" evidence="1">
    <location>
        <begin position="71"/>
        <end position="95"/>
    </location>
</feature>
<feature type="transmembrane region" description="Helical" evidence="1">
    <location>
        <begin position="107"/>
        <end position="125"/>
    </location>
</feature>
<evidence type="ECO:0000313" key="4">
    <source>
        <dbReference type="Proteomes" id="UP000549343"/>
    </source>
</evidence>
<reference evidence="2" key="3">
    <citation type="submission" date="2023-12" db="EMBL/GenBank/DDBJ databases">
        <authorList>
            <person name="Sun Q."/>
            <person name="Inoue M."/>
        </authorList>
    </citation>
    <scope>NUCLEOTIDE SEQUENCE</scope>
    <source>
        <strain evidence="2">JCM 10667</strain>
    </source>
</reference>
<evidence type="ECO:0000313" key="3">
    <source>
        <dbReference type="EMBL" id="MBB4775060.1"/>
    </source>
</evidence>